<dbReference type="Proteomes" id="UP001234178">
    <property type="component" value="Unassembled WGS sequence"/>
</dbReference>
<sequence>MALTVTVPFTVCPAFLALGAVSSIELETHQERTRWMSVNATACNAPARISPTYNNKEASAESGFKLAASSTIKMSD</sequence>
<keyword evidence="1" id="KW-0732">Signal</keyword>
<name>A0ABQ9ZBT3_9CRUS</name>
<feature type="signal peptide" evidence="1">
    <location>
        <begin position="1"/>
        <end position="23"/>
    </location>
</feature>
<dbReference type="EMBL" id="JAOYFB010000003">
    <property type="protein sequence ID" value="KAK4010363.1"/>
    <property type="molecule type" value="Genomic_DNA"/>
</dbReference>
<evidence type="ECO:0008006" key="4">
    <source>
        <dbReference type="Google" id="ProtNLM"/>
    </source>
</evidence>
<comment type="caution">
    <text evidence="2">The sequence shown here is derived from an EMBL/GenBank/DDBJ whole genome shotgun (WGS) entry which is preliminary data.</text>
</comment>
<organism evidence="2 3">
    <name type="scientific">Daphnia magna</name>
    <dbReference type="NCBI Taxonomy" id="35525"/>
    <lineage>
        <taxon>Eukaryota</taxon>
        <taxon>Metazoa</taxon>
        <taxon>Ecdysozoa</taxon>
        <taxon>Arthropoda</taxon>
        <taxon>Crustacea</taxon>
        <taxon>Branchiopoda</taxon>
        <taxon>Diplostraca</taxon>
        <taxon>Cladocera</taxon>
        <taxon>Anomopoda</taxon>
        <taxon>Daphniidae</taxon>
        <taxon>Daphnia</taxon>
    </lineage>
</organism>
<protein>
    <recommendedName>
        <fullName evidence="4">Secreted protein</fullName>
    </recommendedName>
</protein>
<feature type="chain" id="PRO_5046775304" description="Secreted protein" evidence="1">
    <location>
        <begin position="24"/>
        <end position="76"/>
    </location>
</feature>
<accession>A0ABQ9ZBT3</accession>
<gene>
    <name evidence="2" type="ORF">OUZ56_019509</name>
</gene>
<evidence type="ECO:0000313" key="2">
    <source>
        <dbReference type="EMBL" id="KAK4010363.1"/>
    </source>
</evidence>
<proteinExistence type="predicted"/>
<evidence type="ECO:0000256" key="1">
    <source>
        <dbReference type="SAM" id="SignalP"/>
    </source>
</evidence>
<keyword evidence="3" id="KW-1185">Reference proteome</keyword>
<evidence type="ECO:0000313" key="3">
    <source>
        <dbReference type="Proteomes" id="UP001234178"/>
    </source>
</evidence>
<reference evidence="2 3" key="1">
    <citation type="journal article" date="2023" name="Nucleic Acids Res.">
        <title>The hologenome of Daphnia magna reveals possible DNA methylation and microbiome-mediated evolution of the host genome.</title>
        <authorList>
            <person name="Chaturvedi A."/>
            <person name="Li X."/>
            <person name="Dhandapani V."/>
            <person name="Marshall H."/>
            <person name="Kissane S."/>
            <person name="Cuenca-Cambronero M."/>
            <person name="Asole G."/>
            <person name="Calvet F."/>
            <person name="Ruiz-Romero M."/>
            <person name="Marangio P."/>
            <person name="Guigo R."/>
            <person name="Rago D."/>
            <person name="Mirbahai L."/>
            <person name="Eastwood N."/>
            <person name="Colbourne J.K."/>
            <person name="Zhou J."/>
            <person name="Mallon E."/>
            <person name="Orsini L."/>
        </authorList>
    </citation>
    <scope>NUCLEOTIDE SEQUENCE [LARGE SCALE GENOMIC DNA]</scope>
    <source>
        <strain evidence="2">LRV0_1</strain>
    </source>
</reference>